<dbReference type="InterPro" id="IPR023803">
    <property type="entry name" value="Ribosomal_bS16_dom_sf"/>
</dbReference>
<dbReference type="GO" id="GO:0032543">
    <property type="term" value="P:mitochondrial translation"/>
    <property type="evidence" value="ECO:0007669"/>
    <property type="project" value="TreeGrafter"/>
</dbReference>
<evidence type="ECO:0000256" key="1">
    <source>
        <dbReference type="ARBA" id="ARBA00004173"/>
    </source>
</evidence>
<keyword evidence="5" id="KW-0687">Ribonucleoprotein</keyword>
<comment type="similarity">
    <text evidence="2">Belongs to the bacterial ribosomal protein bS16 family.</text>
</comment>
<dbReference type="SUPFAM" id="SSF54565">
    <property type="entry name" value="Ribosomal protein S16"/>
    <property type="match status" value="1"/>
</dbReference>
<dbReference type="GO" id="GO:0005763">
    <property type="term" value="C:mitochondrial small ribosomal subunit"/>
    <property type="evidence" value="ECO:0007669"/>
    <property type="project" value="TreeGrafter"/>
</dbReference>
<protein>
    <recommendedName>
        <fullName evidence="6">Small ribosomal subunit protein bS16m</fullName>
    </recommendedName>
    <alternativeName>
        <fullName evidence="7">28S ribosomal protein S16, mitochondrial</fullName>
    </alternativeName>
</protein>
<dbReference type="EMBL" id="GANP01006847">
    <property type="protein sequence ID" value="JAB77621.1"/>
    <property type="molecule type" value="mRNA"/>
</dbReference>
<evidence type="ECO:0000256" key="4">
    <source>
        <dbReference type="ARBA" id="ARBA00023128"/>
    </source>
</evidence>
<organism evidence="8">
    <name type="scientific">Ixodes ricinus</name>
    <name type="common">Common tick</name>
    <name type="synonym">Acarus ricinus</name>
    <dbReference type="NCBI Taxonomy" id="34613"/>
    <lineage>
        <taxon>Eukaryota</taxon>
        <taxon>Metazoa</taxon>
        <taxon>Ecdysozoa</taxon>
        <taxon>Arthropoda</taxon>
        <taxon>Chelicerata</taxon>
        <taxon>Arachnida</taxon>
        <taxon>Acari</taxon>
        <taxon>Parasitiformes</taxon>
        <taxon>Ixodida</taxon>
        <taxon>Ixodoidea</taxon>
        <taxon>Ixodidae</taxon>
        <taxon>Ixodinae</taxon>
        <taxon>Ixodes</taxon>
    </lineage>
</organism>
<evidence type="ECO:0000256" key="3">
    <source>
        <dbReference type="ARBA" id="ARBA00022980"/>
    </source>
</evidence>
<evidence type="ECO:0000256" key="5">
    <source>
        <dbReference type="ARBA" id="ARBA00023274"/>
    </source>
</evidence>
<dbReference type="AlphaFoldDB" id="V5IGE1"/>
<dbReference type="Pfam" id="PF00886">
    <property type="entry name" value="Ribosomal_S16"/>
    <property type="match status" value="1"/>
</dbReference>
<dbReference type="GO" id="GO:0005743">
    <property type="term" value="C:mitochondrial inner membrane"/>
    <property type="evidence" value="ECO:0007669"/>
    <property type="project" value="UniProtKB-ARBA"/>
</dbReference>
<keyword evidence="3 8" id="KW-0689">Ribosomal protein</keyword>
<evidence type="ECO:0000256" key="2">
    <source>
        <dbReference type="ARBA" id="ARBA00006668"/>
    </source>
</evidence>
<dbReference type="FunFam" id="3.30.1320.10:FF:000004">
    <property type="entry name" value="28S ribosomal protein S16, mitochondrial"/>
    <property type="match status" value="1"/>
</dbReference>
<dbReference type="PANTHER" id="PTHR12919:SF20">
    <property type="entry name" value="SMALL RIBOSOMAL SUBUNIT PROTEIN BS16M"/>
    <property type="match status" value="1"/>
</dbReference>
<evidence type="ECO:0000256" key="7">
    <source>
        <dbReference type="ARBA" id="ARBA00035438"/>
    </source>
</evidence>
<dbReference type="PANTHER" id="PTHR12919">
    <property type="entry name" value="30S RIBOSOMAL PROTEIN S16"/>
    <property type="match status" value="1"/>
</dbReference>
<sequence>MPPAIRIQLMLKGCANRPVYHIVAAYRKRRPHEEALEQIGSFDPMPNERNEKLVAINFDRLKYWFGQGAKPSRGMGCLLGLAGYTRVHPITYMRAWRARQAKLDEQKKEEAAGGEGGCRQLRAAYLHVL</sequence>
<name>V5IGE1_IXORI</name>
<dbReference type="Gene3D" id="3.30.1320.10">
    <property type="match status" value="1"/>
</dbReference>
<dbReference type="GO" id="GO:0003735">
    <property type="term" value="F:structural constituent of ribosome"/>
    <property type="evidence" value="ECO:0007669"/>
    <property type="project" value="InterPro"/>
</dbReference>
<dbReference type="InterPro" id="IPR000307">
    <property type="entry name" value="Ribosomal_bS16"/>
</dbReference>
<accession>V5IGE1</accession>
<keyword evidence="4" id="KW-0496">Mitochondrion</keyword>
<proteinExistence type="evidence at transcript level"/>
<comment type="subcellular location">
    <subcellularLocation>
        <location evidence="1">Mitochondrion</location>
    </subcellularLocation>
</comment>
<reference evidence="8" key="1">
    <citation type="journal article" date="2015" name="Sci. Rep.">
        <title>Tissue- and time-dependent transcription in Ixodes ricinus salivary glands and midguts when blood feeding on the vertebrate host.</title>
        <authorList>
            <person name="Kotsyfakis M."/>
            <person name="Schwarz A."/>
            <person name="Erhart J."/>
            <person name="Ribeiro J.M."/>
        </authorList>
    </citation>
    <scope>NUCLEOTIDE SEQUENCE</scope>
    <source>
        <tissue evidence="8">Salivary gland and midgut</tissue>
    </source>
</reference>
<evidence type="ECO:0000256" key="6">
    <source>
        <dbReference type="ARBA" id="ARBA00035263"/>
    </source>
</evidence>
<dbReference type="NCBIfam" id="TIGR00002">
    <property type="entry name" value="S16"/>
    <property type="match status" value="1"/>
</dbReference>
<evidence type="ECO:0000313" key="8">
    <source>
        <dbReference type="EMBL" id="JAB77621.1"/>
    </source>
</evidence>